<feature type="compositionally biased region" description="Basic and acidic residues" evidence="1">
    <location>
        <begin position="171"/>
        <end position="182"/>
    </location>
</feature>
<feature type="region of interest" description="Disordered" evidence="1">
    <location>
        <begin position="397"/>
        <end position="416"/>
    </location>
</feature>
<dbReference type="PANTHER" id="PTHR47070">
    <property type="entry name" value="HYDROXYPROLINE-RICH GLYCOPROTEIN-LIKE"/>
    <property type="match status" value="1"/>
</dbReference>
<accession>A0A2G5DI08</accession>
<proteinExistence type="predicted"/>
<feature type="compositionally biased region" description="Polar residues" evidence="1">
    <location>
        <begin position="257"/>
        <end position="280"/>
    </location>
</feature>
<protein>
    <recommendedName>
        <fullName evidence="2">GBF-interacting protein 1 N-terminal domain-containing protein</fullName>
    </recommendedName>
</protein>
<dbReference type="CDD" id="cd14279">
    <property type="entry name" value="CUE"/>
    <property type="match status" value="1"/>
</dbReference>
<dbReference type="SUPFAM" id="SSF46934">
    <property type="entry name" value="UBA-like"/>
    <property type="match status" value="1"/>
</dbReference>
<dbReference type="PANTHER" id="PTHR47070:SF2">
    <property type="entry name" value="OS06G0206100 PROTEIN"/>
    <property type="match status" value="1"/>
</dbReference>
<sequence length="889" mass="95370">MVSSSSDPKLDEGSESIPSDSAGKAISVHEAIQSLKEVVRNHSDSDILDTLKEFNMDLNDAAQKLLNQDPFHEVKSRRDKKKENTSSKGLLEPKKLADQDTNLKGSSEPKKVTVQSTTVKGFSEPRRLAEHTQGIKFRTFADRNARRGGYVRNSLPDAGNNREFRVVRDNRVNHSINNEKKPASVQSSTSTSVQEMPYVSGRSTMKNPPTKKHIGSRNPEGQKSFEAVNGQSELVRGQVSNSNNSNRKGLLEENRAKTPNTVASSQGMKPHSSQPSATLASNSSVVGLYSSSSDPVHVPSNSRIPGTAGAIKREVGVVETRRQSSGNSARHSTAPSSSVSTSFSGKDISPISETVHPSSAVMKSDQVVLTSESESVVANKSLSNSQYVGKTNQLATEHQKAPQPNMEWKPKSSQKPSFISPMIGTTAASVSHMDDNLTDSKEADHLQENLSRASISENEHVIIPQHLRAPEADRTRLMFGSFGMEIDSTKSISSGFQGLTNQQQFNVEPSASVTAPSTSSEAVNQVDLLNGQVRNSGSVSPASIAVSENPSTDKREYANPGNLESYADIGMVQNNNPSYTLAESQQQDFHGLPSFVAYDSQIAYDMPFFRPVMDDSLRSQSVPSPGEALSSHMTNSIPTSSVAIVQQQPVPQMYPQVHVSHFPNYMPYRQFLSPVYVPPMAMPGYSGNPAYPHPSTGNSYLLMPGGSSHLAAGGLKYGATQYKPIPAGAPTGFGNYSNPTGYALNGPGTVGGATGLDDPTRMKYKDSNLYVPTPQAETSEVGIQTPREIPGIQSASYYNIPGQHPHAAYLPPHSGHPSFNGAATAQPTHVQFPGLYHPSAQQAAIASPHHMVPGMGSNVGVGVAAAASGAQIGAYQQPQLGHMNWNTNF</sequence>
<feature type="region of interest" description="Disordered" evidence="1">
    <location>
        <begin position="537"/>
        <end position="561"/>
    </location>
</feature>
<feature type="region of interest" description="Disordered" evidence="1">
    <location>
        <begin position="1"/>
        <end position="25"/>
    </location>
</feature>
<feature type="region of interest" description="Disordered" evidence="1">
    <location>
        <begin position="171"/>
        <end position="361"/>
    </location>
</feature>
<dbReference type="FunCoup" id="A0A2G5DI08">
    <property type="interactions" value="2733"/>
</dbReference>
<dbReference type="InParanoid" id="A0A2G5DI08"/>
<gene>
    <name evidence="3" type="ORF">AQUCO_02000520v1</name>
</gene>
<dbReference type="EMBL" id="KZ305037">
    <property type="protein sequence ID" value="PIA43145.1"/>
    <property type="molecule type" value="Genomic_DNA"/>
</dbReference>
<dbReference type="InterPro" id="IPR009719">
    <property type="entry name" value="GIP1_N"/>
</dbReference>
<feature type="compositionally biased region" description="Basic and acidic residues" evidence="1">
    <location>
        <begin position="311"/>
        <end position="322"/>
    </location>
</feature>
<feature type="domain" description="GBF-interacting protein 1 N-terminal" evidence="2">
    <location>
        <begin position="27"/>
        <end position="83"/>
    </location>
</feature>
<dbReference type="Pfam" id="PF06972">
    <property type="entry name" value="GIP1_N"/>
    <property type="match status" value="1"/>
</dbReference>
<dbReference type="AlphaFoldDB" id="A0A2G5DI08"/>
<evidence type="ECO:0000259" key="2">
    <source>
        <dbReference type="Pfam" id="PF06972"/>
    </source>
</evidence>
<feature type="compositionally biased region" description="Polar residues" evidence="1">
    <location>
        <begin position="537"/>
        <end position="550"/>
    </location>
</feature>
<feature type="compositionally biased region" description="Polar residues" evidence="1">
    <location>
        <begin position="238"/>
        <end position="247"/>
    </location>
</feature>
<evidence type="ECO:0000256" key="1">
    <source>
        <dbReference type="SAM" id="MobiDB-lite"/>
    </source>
</evidence>
<organism evidence="3 4">
    <name type="scientific">Aquilegia coerulea</name>
    <name type="common">Rocky mountain columbine</name>
    <dbReference type="NCBI Taxonomy" id="218851"/>
    <lineage>
        <taxon>Eukaryota</taxon>
        <taxon>Viridiplantae</taxon>
        <taxon>Streptophyta</taxon>
        <taxon>Embryophyta</taxon>
        <taxon>Tracheophyta</taxon>
        <taxon>Spermatophyta</taxon>
        <taxon>Magnoliopsida</taxon>
        <taxon>Ranunculales</taxon>
        <taxon>Ranunculaceae</taxon>
        <taxon>Thalictroideae</taxon>
        <taxon>Aquilegia</taxon>
    </lineage>
</organism>
<dbReference type="Proteomes" id="UP000230069">
    <property type="component" value="Unassembled WGS sequence"/>
</dbReference>
<dbReference type="InterPro" id="IPR009060">
    <property type="entry name" value="UBA-like_sf"/>
</dbReference>
<evidence type="ECO:0000313" key="3">
    <source>
        <dbReference type="EMBL" id="PIA43145.1"/>
    </source>
</evidence>
<feature type="compositionally biased region" description="Low complexity" evidence="1">
    <location>
        <begin position="328"/>
        <end position="344"/>
    </location>
</feature>
<reference evidence="3 4" key="1">
    <citation type="submission" date="2017-09" db="EMBL/GenBank/DDBJ databases">
        <title>WGS assembly of Aquilegia coerulea Goldsmith.</title>
        <authorList>
            <person name="Hodges S."/>
            <person name="Kramer E."/>
            <person name="Nordborg M."/>
            <person name="Tomkins J."/>
            <person name="Borevitz J."/>
            <person name="Derieg N."/>
            <person name="Yan J."/>
            <person name="Mihaltcheva S."/>
            <person name="Hayes R.D."/>
            <person name="Rokhsar D."/>
        </authorList>
    </citation>
    <scope>NUCLEOTIDE SEQUENCE [LARGE SCALE GENOMIC DNA]</scope>
    <source>
        <strain evidence="4">cv. Goldsmith</strain>
    </source>
</reference>
<feature type="compositionally biased region" description="Low complexity" evidence="1">
    <location>
        <begin position="184"/>
        <end position="194"/>
    </location>
</feature>
<name>A0A2G5DI08_AQUCA</name>
<feature type="compositionally biased region" description="Basic and acidic residues" evidence="1">
    <location>
        <begin position="70"/>
        <end position="98"/>
    </location>
</feature>
<dbReference type="STRING" id="218851.A0A2G5DI08"/>
<evidence type="ECO:0000313" key="4">
    <source>
        <dbReference type="Proteomes" id="UP000230069"/>
    </source>
</evidence>
<dbReference type="OrthoDB" id="657470at2759"/>
<feature type="region of interest" description="Disordered" evidence="1">
    <location>
        <begin position="67"/>
        <end position="111"/>
    </location>
</feature>
<feature type="compositionally biased region" description="Low complexity" evidence="1">
    <location>
        <begin position="281"/>
        <end position="293"/>
    </location>
</feature>
<keyword evidence="4" id="KW-1185">Reference proteome</keyword>